<dbReference type="Proteomes" id="UP000027178">
    <property type="component" value="Unassembled WGS sequence"/>
</dbReference>
<sequence length="615" mass="66591">MTLAFDGHPIELPRRLAGVLPLADRRRPLILAPAALADPLEWDGVGALADAAAHAVRRQPFAVRLRLAAHELRAAHADLAAPDDHALAAALHLTTAQLQETRQRLDGSVAGLLERCLPVLVHLLGEQRARGLTDPPPADLRDLRALFAAHEDELPVDADKLLAAVRTARGVDELRAALGIGFAEFNRTLAALAPQYRPTSRAEEHEEAVRSHVDLHRTGLVDRLRRAHLAAFDRREPIPGWADLRSLAWLTAPEEWALTVDQVDAAALRAHVEAELTARLGRPAPGSGERLPALEALRTRNGALARRLAAPIATLLKAAGKPLPPALAAADPAADVLALLDGAGALDFRQLDETDLAPWLAVLGHWPAGMPESLDPADHGLTQEDLDRARDSAAQARAERVRRQRVITFAGTEFDVAAGDFTELVEALERMVAQDPGSVRGRRSFAVLQEPRAPRRRGAAGPARPGGFAAADRGLSAAQREAIGFVGEWIAYRWLRENHPTTTEDSWMSANRRNVFPGAPGDDTLGYDFSVGTGRHPLLFEVKATQGDGGDFELGPSEVKAAQRYCGSDRWRILAVTNVLDPAALRVDVLPNPYGPRGRGRYREEGGALRFSYRT</sequence>
<name>A0A066YZM1_9ACTN</name>
<dbReference type="HOGENOM" id="CLU_536079_0_0_11"/>
<dbReference type="RefSeq" id="WP_244305158.1">
    <property type="nucleotide sequence ID" value="NZ_KK853997.1"/>
</dbReference>
<accession>A0A066YZM1</accession>
<feature type="domain" description="Protein NO VEIN C-terminal" evidence="1">
    <location>
        <begin position="523"/>
        <end position="580"/>
    </location>
</feature>
<dbReference type="InterPro" id="IPR024975">
    <property type="entry name" value="NOV_C"/>
</dbReference>
<dbReference type="EMBL" id="JNBY01000050">
    <property type="protein sequence ID" value="KDN86993.1"/>
    <property type="molecule type" value="Genomic_DNA"/>
</dbReference>
<dbReference type="PATRIC" id="fig|1348663.4.peg.1028"/>
<gene>
    <name evidence="2" type="ORF">KCH_10780</name>
</gene>
<reference evidence="2 3" key="1">
    <citation type="submission" date="2014-05" db="EMBL/GenBank/DDBJ databases">
        <title>Draft Genome Sequence of Kitasatospora cheerisanensis KCTC 2395.</title>
        <authorList>
            <person name="Nam D.H."/>
        </authorList>
    </citation>
    <scope>NUCLEOTIDE SEQUENCE [LARGE SCALE GENOMIC DNA]</scope>
    <source>
        <strain evidence="2 3">KCTC 2395</strain>
    </source>
</reference>
<comment type="caution">
    <text evidence="2">The sequence shown here is derived from an EMBL/GenBank/DDBJ whole genome shotgun (WGS) entry which is preliminary data.</text>
</comment>
<keyword evidence="3" id="KW-1185">Reference proteome</keyword>
<dbReference type="AlphaFoldDB" id="A0A066YZM1"/>
<protein>
    <recommendedName>
        <fullName evidence="1">Protein NO VEIN C-terminal domain-containing protein</fullName>
    </recommendedName>
</protein>
<dbReference type="eggNOG" id="COG2172">
    <property type="taxonomic scope" value="Bacteria"/>
</dbReference>
<evidence type="ECO:0000313" key="3">
    <source>
        <dbReference type="Proteomes" id="UP000027178"/>
    </source>
</evidence>
<organism evidence="2 3">
    <name type="scientific">Kitasatospora cheerisanensis KCTC 2395</name>
    <dbReference type="NCBI Taxonomy" id="1348663"/>
    <lineage>
        <taxon>Bacteria</taxon>
        <taxon>Bacillati</taxon>
        <taxon>Actinomycetota</taxon>
        <taxon>Actinomycetes</taxon>
        <taxon>Kitasatosporales</taxon>
        <taxon>Streptomycetaceae</taxon>
        <taxon>Kitasatospora</taxon>
    </lineage>
</organism>
<dbReference type="Pfam" id="PF13020">
    <property type="entry name" value="NOV_C"/>
    <property type="match status" value="1"/>
</dbReference>
<proteinExistence type="predicted"/>
<evidence type="ECO:0000259" key="1">
    <source>
        <dbReference type="Pfam" id="PF13020"/>
    </source>
</evidence>
<evidence type="ECO:0000313" key="2">
    <source>
        <dbReference type="EMBL" id="KDN86993.1"/>
    </source>
</evidence>